<dbReference type="Pfam" id="PF02467">
    <property type="entry name" value="Whib"/>
    <property type="match status" value="1"/>
</dbReference>
<reference evidence="14 15" key="1">
    <citation type="submission" date="2021-08" db="EMBL/GenBank/DDBJ databases">
        <title>Streptomyces sp. PTM05 isolated from lichen.</title>
        <authorList>
            <person name="Somphong A."/>
            <person name="Phongsopitanun W."/>
            <person name="Tanasupawat S."/>
        </authorList>
    </citation>
    <scope>NUCLEOTIDE SEQUENCE [LARGE SCALE GENOMIC DNA]</scope>
    <source>
        <strain evidence="14 15">Ptm05</strain>
    </source>
</reference>
<comment type="similarity">
    <text evidence="2 11">Belongs to the WhiB family.</text>
</comment>
<evidence type="ECO:0000256" key="4">
    <source>
        <dbReference type="ARBA" id="ARBA00022723"/>
    </source>
</evidence>
<evidence type="ECO:0000256" key="8">
    <source>
        <dbReference type="ARBA" id="ARBA00023125"/>
    </source>
</evidence>
<feature type="region of interest" description="Disordered" evidence="12">
    <location>
        <begin position="1"/>
        <end position="29"/>
    </location>
</feature>
<keyword evidence="10 11" id="KW-0804">Transcription</keyword>
<dbReference type="InterPro" id="IPR034768">
    <property type="entry name" value="4FE4S_WBL"/>
</dbReference>
<evidence type="ECO:0000256" key="7">
    <source>
        <dbReference type="ARBA" id="ARBA00023015"/>
    </source>
</evidence>
<evidence type="ECO:0000313" key="14">
    <source>
        <dbReference type="EMBL" id="MBY8889106.1"/>
    </source>
</evidence>
<sequence length="109" mass="12100">MPPRTVARATYISSTHAPSTAARPRDWRDSAGCRDEDPELFFPIGNAGPALLQIDEAKAVCRRCPVMERCLQWALDTGETSGVWGGLAEAERRSMRRRASRDRARAVSQ</sequence>
<keyword evidence="11" id="KW-0963">Cytoplasm</keyword>
<evidence type="ECO:0000256" key="3">
    <source>
        <dbReference type="ARBA" id="ARBA00022485"/>
    </source>
</evidence>
<evidence type="ECO:0000256" key="12">
    <source>
        <dbReference type="SAM" id="MobiDB-lite"/>
    </source>
</evidence>
<comment type="PTM">
    <text evidence="11">The Fe-S cluster can be nitrosylated by nitric oxide (NO).</text>
</comment>
<keyword evidence="8 11" id="KW-0238">DNA-binding</keyword>
<accession>A0ABS7R0W2</accession>
<gene>
    <name evidence="11" type="primary">whiB</name>
    <name evidence="14" type="ORF">K7472_30305</name>
</gene>
<comment type="function">
    <text evidence="11">Acts as a transcriptional regulator. Probably redox-responsive. The apo- but not holo-form probably binds DNA.</text>
</comment>
<dbReference type="Proteomes" id="UP001198565">
    <property type="component" value="Unassembled WGS sequence"/>
</dbReference>
<keyword evidence="5 11" id="KW-0408">Iron</keyword>
<feature type="binding site" evidence="11">
    <location>
        <position position="70"/>
    </location>
    <ligand>
        <name>[4Fe-4S] cluster</name>
        <dbReference type="ChEBI" id="CHEBI:49883"/>
    </ligand>
</feature>
<feature type="region of interest" description="Disordered" evidence="12">
    <location>
        <begin position="89"/>
        <end position="109"/>
    </location>
</feature>
<dbReference type="InterPro" id="IPR003482">
    <property type="entry name" value="Whib"/>
</dbReference>
<evidence type="ECO:0000313" key="15">
    <source>
        <dbReference type="Proteomes" id="UP001198565"/>
    </source>
</evidence>
<evidence type="ECO:0000256" key="5">
    <source>
        <dbReference type="ARBA" id="ARBA00023004"/>
    </source>
</evidence>
<comment type="PTM">
    <text evidence="11">Upon Fe-S cluster removal intramolecular disulfide bonds are formed.</text>
</comment>
<feature type="domain" description="4Fe-4S Wbl-type" evidence="13">
    <location>
        <begin position="32"/>
        <end position="94"/>
    </location>
</feature>
<evidence type="ECO:0000256" key="9">
    <source>
        <dbReference type="ARBA" id="ARBA00023157"/>
    </source>
</evidence>
<comment type="subcellular location">
    <subcellularLocation>
        <location evidence="1 11">Cytoplasm</location>
    </subcellularLocation>
</comment>
<comment type="caution">
    <text evidence="14">The sequence shown here is derived from an EMBL/GenBank/DDBJ whole genome shotgun (WGS) entry which is preliminary data.</text>
</comment>
<dbReference type="PANTHER" id="PTHR38839:SF6">
    <property type="entry name" value="TRANSCRIPTIONAL REGULATOR WHIB1"/>
    <property type="match status" value="1"/>
</dbReference>
<keyword evidence="6 11" id="KW-0411">Iron-sulfur</keyword>
<dbReference type="HAMAP" id="MF_01479">
    <property type="entry name" value="WhiB"/>
    <property type="match status" value="1"/>
</dbReference>
<dbReference type="PANTHER" id="PTHR38839">
    <property type="entry name" value="TRANSCRIPTIONAL REGULATOR WHID-RELATED"/>
    <property type="match status" value="1"/>
</dbReference>
<name>A0ABS7R0W2_9ACTN</name>
<keyword evidence="7 11" id="KW-0805">Transcription regulation</keyword>
<evidence type="ECO:0000256" key="1">
    <source>
        <dbReference type="ARBA" id="ARBA00004496"/>
    </source>
</evidence>
<dbReference type="EMBL" id="JAINVZ010000035">
    <property type="protein sequence ID" value="MBY8889106.1"/>
    <property type="molecule type" value="Genomic_DNA"/>
</dbReference>
<feature type="binding site" evidence="11">
    <location>
        <position position="61"/>
    </location>
    <ligand>
        <name>[4Fe-4S] cluster</name>
        <dbReference type="ChEBI" id="CHEBI:49883"/>
    </ligand>
</feature>
<evidence type="ECO:0000256" key="6">
    <source>
        <dbReference type="ARBA" id="ARBA00023014"/>
    </source>
</evidence>
<proteinExistence type="inferred from homology"/>
<dbReference type="PROSITE" id="PS51674">
    <property type="entry name" value="4FE4S_WBL"/>
    <property type="match status" value="1"/>
</dbReference>
<comment type="cofactor">
    <cofactor evidence="11">
        <name>[4Fe-4S] cluster</name>
        <dbReference type="ChEBI" id="CHEBI:49883"/>
    </cofactor>
    <text evidence="11">Binds 1 [4Fe-4S] cluster per subunit. Following nitrosylation of the [4Fe-4S] cluster binds 1 [4Fe-8(NO)] cluster per subunit.</text>
</comment>
<keyword evidence="9 11" id="KW-1015">Disulfide bond</keyword>
<keyword evidence="15" id="KW-1185">Reference proteome</keyword>
<organism evidence="14 15">
    <name type="scientific">Streptantibioticus parmotrematis</name>
    <dbReference type="NCBI Taxonomy" id="2873249"/>
    <lineage>
        <taxon>Bacteria</taxon>
        <taxon>Bacillati</taxon>
        <taxon>Actinomycetota</taxon>
        <taxon>Actinomycetes</taxon>
        <taxon>Kitasatosporales</taxon>
        <taxon>Streptomycetaceae</taxon>
        <taxon>Streptantibioticus</taxon>
    </lineage>
</organism>
<feature type="binding site" evidence="11">
    <location>
        <position position="33"/>
    </location>
    <ligand>
        <name>[4Fe-4S] cluster</name>
        <dbReference type="ChEBI" id="CHEBI:49883"/>
    </ligand>
</feature>
<evidence type="ECO:0000256" key="10">
    <source>
        <dbReference type="ARBA" id="ARBA00023163"/>
    </source>
</evidence>
<feature type="binding site" evidence="11">
    <location>
        <position position="64"/>
    </location>
    <ligand>
        <name>[4Fe-4S] cluster</name>
        <dbReference type="ChEBI" id="CHEBI:49883"/>
    </ligand>
</feature>
<protein>
    <recommendedName>
        <fullName evidence="11">Transcriptional regulator WhiB</fullName>
    </recommendedName>
</protein>
<evidence type="ECO:0000259" key="13">
    <source>
        <dbReference type="PROSITE" id="PS51674"/>
    </source>
</evidence>
<evidence type="ECO:0000256" key="11">
    <source>
        <dbReference type="HAMAP-Rule" id="MF_01479"/>
    </source>
</evidence>
<evidence type="ECO:0000256" key="2">
    <source>
        <dbReference type="ARBA" id="ARBA00006597"/>
    </source>
</evidence>
<keyword evidence="3 11" id="KW-0004">4Fe-4S</keyword>
<keyword evidence="4 11" id="KW-0479">Metal-binding</keyword>